<dbReference type="GO" id="GO:0010274">
    <property type="term" value="P:hydrotropism"/>
    <property type="evidence" value="ECO:0007669"/>
    <property type="project" value="InterPro"/>
</dbReference>
<dbReference type="NCBIfam" id="TIGR01570">
    <property type="entry name" value="A_thal_3588"/>
    <property type="match status" value="1"/>
</dbReference>
<reference evidence="1" key="1">
    <citation type="journal article" date="2023" name="Nat. Commun.">
        <title>Diploid and tetraploid genomes of Acorus and the evolution of monocots.</title>
        <authorList>
            <person name="Ma L."/>
            <person name="Liu K.W."/>
            <person name="Li Z."/>
            <person name="Hsiao Y.Y."/>
            <person name="Qi Y."/>
            <person name="Fu T."/>
            <person name="Tang G.D."/>
            <person name="Zhang D."/>
            <person name="Sun W.H."/>
            <person name="Liu D.K."/>
            <person name="Li Y."/>
            <person name="Chen G.Z."/>
            <person name="Liu X.D."/>
            <person name="Liao X.Y."/>
            <person name="Jiang Y.T."/>
            <person name="Yu X."/>
            <person name="Hao Y."/>
            <person name="Huang J."/>
            <person name="Zhao X.W."/>
            <person name="Ke S."/>
            <person name="Chen Y.Y."/>
            <person name="Wu W.L."/>
            <person name="Hsu J.L."/>
            <person name="Lin Y.F."/>
            <person name="Huang M.D."/>
            <person name="Li C.Y."/>
            <person name="Huang L."/>
            <person name="Wang Z.W."/>
            <person name="Zhao X."/>
            <person name="Zhong W.Y."/>
            <person name="Peng D.H."/>
            <person name="Ahmad S."/>
            <person name="Lan S."/>
            <person name="Zhang J.S."/>
            <person name="Tsai W.C."/>
            <person name="Van de Peer Y."/>
            <person name="Liu Z.J."/>
        </authorList>
    </citation>
    <scope>NUCLEOTIDE SEQUENCE</scope>
    <source>
        <strain evidence="1">CP</strain>
    </source>
</reference>
<dbReference type="EMBL" id="JAUJYO010000017">
    <property type="protein sequence ID" value="KAK1292024.1"/>
    <property type="molecule type" value="Genomic_DNA"/>
</dbReference>
<organism evidence="1 2">
    <name type="scientific">Acorus calamus</name>
    <name type="common">Sweet flag</name>
    <dbReference type="NCBI Taxonomy" id="4465"/>
    <lineage>
        <taxon>Eukaryota</taxon>
        <taxon>Viridiplantae</taxon>
        <taxon>Streptophyta</taxon>
        <taxon>Embryophyta</taxon>
        <taxon>Tracheophyta</taxon>
        <taxon>Spermatophyta</taxon>
        <taxon>Magnoliopsida</taxon>
        <taxon>Liliopsida</taxon>
        <taxon>Acoraceae</taxon>
        <taxon>Acorus</taxon>
    </lineage>
</organism>
<dbReference type="PANTHER" id="PTHR31696:SF71">
    <property type="entry name" value="PROTEIN MIZU-KUSSEI 1"/>
    <property type="match status" value="1"/>
</dbReference>
<name>A0AAV9CUC2_ACOCL</name>
<gene>
    <name evidence="1" type="ORF">QJS10_CPB17g01905</name>
</gene>
<dbReference type="AlphaFoldDB" id="A0AAV9CUC2"/>
<proteinExistence type="predicted"/>
<keyword evidence="2" id="KW-1185">Reference proteome</keyword>
<sequence>MSSKEGYLRLQSSRSISRIAAEERALPIVTVKKNHHRQMSVVVGDIIRSFFTSLSHLQKLLTSPQWLPLPWRSSLSPTPPSPPSLKRKVTGTLFGRKRGNVSFSVQEQPMSEPALLLDLPMPTCELVKEMSASPSGTVRIALECPKDAKKRSSSTLLLREEPVWTMYCNGRRMGCAVARACGEKDWRLLRTLKAVSVGAGIVPLEERRIIVDGGGEGMGKRGMEVMYMRAKFERVVGSKDSEAFYMINPDGNGGCPELSVFLIRL</sequence>
<evidence type="ECO:0000313" key="2">
    <source>
        <dbReference type="Proteomes" id="UP001180020"/>
    </source>
</evidence>
<evidence type="ECO:0008006" key="3">
    <source>
        <dbReference type="Google" id="ProtNLM"/>
    </source>
</evidence>
<dbReference type="PANTHER" id="PTHR31696">
    <property type="entry name" value="PROTEIN MIZU-KUSSEI 1"/>
    <property type="match status" value="1"/>
</dbReference>
<protein>
    <recommendedName>
        <fullName evidence="3">Protein MIZU-KUSSEI 1</fullName>
    </recommendedName>
</protein>
<dbReference type="Pfam" id="PF04759">
    <property type="entry name" value="DUF617"/>
    <property type="match status" value="1"/>
</dbReference>
<dbReference type="Proteomes" id="UP001180020">
    <property type="component" value="Unassembled WGS sequence"/>
</dbReference>
<evidence type="ECO:0000313" key="1">
    <source>
        <dbReference type="EMBL" id="KAK1292024.1"/>
    </source>
</evidence>
<comment type="caution">
    <text evidence="1">The sequence shown here is derived from an EMBL/GenBank/DDBJ whole genome shotgun (WGS) entry which is preliminary data.</text>
</comment>
<accession>A0AAV9CUC2</accession>
<dbReference type="InterPro" id="IPR006460">
    <property type="entry name" value="MIZ1-like_pln"/>
</dbReference>
<reference evidence="1" key="2">
    <citation type="submission" date="2023-06" db="EMBL/GenBank/DDBJ databases">
        <authorList>
            <person name="Ma L."/>
            <person name="Liu K.-W."/>
            <person name="Li Z."/>
            <person name="Hsiao Y.-Y."/>
            <person name="Qi Y."/>
            <person name="Fu T."/>
            <person name="Tang G."/>
            <person name="Zhang D."/>
            <person name="Sun W.-H."/>
            <person name="Liu D.-K."/>
            <person name="Li Y."/>
            <person name="Chen G.-Z."/>
            <person name="Liu X.-D."/>
            <person name="Liao X.-Y."/>
            <person name="Jiang Y.-T."/>
            <person name="Yu X."/>
            <person name="Hao Y."/>
            <person name="Huang J."/>
            <person name="Zhao X.-W."/>
            <person name="Ke S."/>
            <person name="Chen Y.-Y."/>
            <person name="Wu W.-L."/>
            <person name="Hsu J.-L."/>
            <person name="Lin Y.-F."/>
            <person name="Huang M.-D."/>
            <person name="Li C.-Y."/>
            <person name="Huang L."/>
            <person name="Wang Z.-W."/>
            <person name="Zhao X."/>
            <person name="Zhong W.-Y."/>
            <person name="Peng D.-H."/>
            <person name="Ahmad S."/>
            <person name="Lan S."/>
            <person name="Zhang J.-S."/>
            <person name="Tsai W.-C."/>
            <person name="Van De Peer Y."/>
            <person name="Liu Z.-J."/>
        </authorList>
    </citation>
    <scope>NUCLEOTIDE SEQUENCE</scope>
    <source>
        <strain evidence="1">CP</strain>
        <tissue evidence="1">Leaves</tissue>
    </source>
</reference>